<dbReference type="AlphaFoldDB" id="A0AAN9E408"/>
<keyword evidence="4" id="KW-0349">Heme</keyword>
<protein>
    <recommendedName>
        <fullName evidence="14">Cytochrome P450</fullName>
    </recommendedName>
</protein>
<evidence type="ECO:0000256" key="7">
    <source>
        <dbReference type="ARBA" id="ARBA00022989"/>
    </source>
</evidence>
<comment type="similarity">
    <text evidence="3">Belongs to the cytochrome P450 family.</text>
</comment>
<keyword evidence="6" id="KW-0479">Metal-binding</keyword>
<dbReference type="GO" id="GO:0020037">
    <property type="term" value="F:heme binding"/>
    <property type="evidence" value="ECO:0007669"/>
    <property type="project" value="InterPro"/>
</dbReference>
<accession>A0AAN9E408</accession>
<keyword evidence="13" id="KW-1185">Reference proteome</keyword>
<dbReference type="GO" id="GO:0016020">
    <property type="term" value="C:membrane"/>
    <property type="evidence" value="ECO:0007669"/>
    <property type="project" value="UniProtKB-SubCell"/>
</dbReference>
<organism evidence="12 13">
    <name type="scientific">Crotalaria pallida</name>
    <name type="common">Smooth rattlebox</name>
    <name type="synonym">Crotalaria striata</name>
    <dbReference type="NCBI Taxonomy" id="3830"/>
    <lineage>
        <taxon>Eukaryota</taxon>
        <taxon>Viridiplantae</taxon>
        <taxon>Streptophyta</taxon>
        <taxon>Embryophyta</taxon>
        <taxon>Tracheophyta</taxon>
        <taxon>Spermatophyta</taxon>
        <taxon>Magnoliopsida</taxon>
        <taxon>eudicotyledons</taxon>
        <taxon>Gunneridae</taxon>
        <taxon>Pentapetalae</taxon>
        <taxon>rosids</taxon>
        <taxon>fabids</taxon>
        <taxon>Fabales</taxon>
        <taxon>Fabaceae</taxon>
        <taxon>Papilionoideae</taxon>
        <taxon>50 kb inversion clade</taxon>
        <taxon>genistoids sensu lato</taxon>
        <taxon>core genistoids</taxon>
        <taxon>Crotalarieae</taxon>
        <taxon>Crotalaria</taxon>
    </lineage>
</organism>
<comment type="subcellular location">
    <subcellularLocation>
        <location evidence="2">Membrane</location>
        <topology evidence="2">Single-pass membrane protein</topology>
    </subcellularLocation>
</comment>
<evidence type="ECO:0008006" key="14">
    <source>
        <dbReference type="Google" id="ProtNLM"/>
    </source>
</evidence>
<evidence type="ECO:0000256" key="10">
    <source>
        <dbReference type="ARBA" id="ARBA00023033"/>
    </source>
</evidence>
<dbReference type="EMBL" id="JAYWIO010000008">
    <property type="protein sequence ID" value="KAK7246073.1"/>
    <property type="molecule type" value="Genomic_DNA"/>
</dbReference>
<evidence type="ECO:0000256" key="6">
    <source>
        <dbReference type="ARBA" id="ARBA00022723"/>
    </source>
</evidence>
<evidence type="ECO:0000256" key="4">
    <source>
        <dbReference type="ARBA" id="ARBA00022617"/>
    </source>
</evidence>
<dbReference type="GO" id="GO:0004497">
    <property type="term" value="F:monooxygenase activity"/>
    <property type="evidence" value="ECO:0007669"/>
    <property type="project" value="UniProtKB-KW"/>
</dbReference>
<keyword evidence="8" id="KW-0560">Oxidoreductase</keyword>
<evidence type="ECO:0000313" key="13">
    <source>
        <dbReference type="Proteomes" id="UP001372338"/>
    </source>
</evidence>
<gene>
    <name evidence="12" type="ORF">RIF29_40931</name>
</gene>
<proteinExistence type="inferred from homology"/>
<dbReference type="SUPFAM" id="SSF48264">
    <property type="entry name" value="Cytochrome P450"/>
    <property type="match status" value="1"/>
</dbReference>
<dbReference type="GO" id="GO:0005506">
    <property type="term" value="F:iron ion binding"/>
    <property type="evidence" value="ECO:0007669"/>
    <property type="project" value="InterPro"/>
</dbReference>
<evidence type="ECO:0000256" key="9">
    <source>
        <dbReference type="ARBA" id="ARBA00023004"/>
    </source>
</evidence>
<dbReference type="Gene3D" id="1.10.630.10">
    <property type="entry name" value="Cytochrome P450"/>
    <property type="match status" value="1"/>
</dbReference>
<keyword evidence="10" id="KW-0503">Monooxygenase</keyword>
<keyword evidence="7" id="KW-1133">Transmembrane helix</keyword>
<dbReference type="InterPro" id="IPR036396">
    <property type="entry name" value="Cyt_P450_sf"/>
</dbReference>
<dbReference type="Proteomes" id="UP001372338">
    <property type="component" value="Unassembled WGS sequence"/>
</dbReference>
<keyword evidence="5" id="KW-0812">Transmembrane</keyword>
<dbReference type="PANTHER" id="PTHR47955">
    <property type="entry name" value="CYTOCHROME P450 FAMILY 71 PROTEIN"/>
    <property type="match status" value="1"/>
</dbReference>
<dbReference type="GO" id="GO:0016705">
    <property type="term" value="F:oxidoreductase activity, acting on paired donors, with incorporation or reduction of molecular oxygen"/>
    <property type="evidence" value="ECO:0007669"/>
    <property type="project" value="InterPro"/>
</dbReference>
<comment type="cofactor">
    <cofactor evidence="1">
        <name>heme</name>
        <dbReference type="ChEBI" id="CHEBI:30413"/>
    </cofactor>
</comment>
<keyword evidence="9" id="KW-0408">Iron</keyword>
<name>A0AAN9E408_CROPI</name>
<keyword evidence="11" id="KW-0472">Membrane</keyword>
<evidence type="ECO:0000256" key="2">
    <source>
        <dbReference type="ARBA" id="ARBA00004167"/>
    </source>
</evidence>
<evidence type="ECO:0000313" key="12">
    <source>
        <dbReference type="EMBL" id="KAK7246073.1"/>
    </source>
</evidence>
<evidence type="ECO:0000256" key="5">
    <source>
        <dbReference type="ARBA" id="ARBA00022692"/>
    </source>
</evidence>
<dbReference type="Pfam" id="PF00067">
    <property type="entry name" value="p450"/>
    <property type="match status" value="1"/>
</dbReference>
<evidence type="ECO:0000256" key="11">
    <source>
        <dbReference type="ARBA" id="ARBA00023136"/>
    </source>
</evidence>
<evidence type="ECO:0000256" key="3">
    <source>
        <dbReference type="ARBA" id="ARBA00010617"/>
    </source>
</evidence>
<dbReference type="PANTHER" id="PTHR47955:SF22">
    <property type="entry name" value="CYTOCHROME P450 83B1-LIKE"/>
    <property type="match status" value="1"/>
</dbReference>
<comment type="caution">
    <text evidence="12">The sequence shown here is derived from an EMBL/GenBank/DDBJ whole genome shotgun (WGS) entry which is preliminary data.</text>
</comment>
<evidence type="ECO:0000256" key="8">
    <source>
        <dbReference type="ARBA" id="ARBA00023002"/>
    </source>
</evidence>
<evidence type="ECO:0000256" key="1">
    <source>
        <dbReference type="ARBA" id="ARBA00001971"/>
    </source>
</evidence>
<dbReference type="InterPro" id="IPR001128">
    <property type="entry name" value="Cyt_P450"/>
</dbReference>
<sequence>MMKTIYRNASLSADTNLSELMISLTSTIICRIAFGRSYSEDEGTERRRFHELLNEFQANIGSFFVSDYIPFMGWFDKLMGLHASLERNFKELDNFYQQVINDRINHKNSRQDAEEEVIVDVLLRLKKERSFSIDLTYNHIKAVIMVC</sequence>
<reference evidence="12 13" key="1">
    <citation type="submission" date="2024-01" db="EMBL/GenBank/DDBJ databases">
        <title>The genomes of 5 underutilized Papilionoideae crops provide insights into root nodulation and disease resistanc.</title>
        <authorList>
            <person name="Yuan L."/>
        </authorList>
    </citation>
    <scope>NUCLEOTIDE SEQUENCE [LARGE SCALE GENOMIC DNA]</scope>
    <source>
        <strain evidence="12">ZHUSHIDOU_FW_LH</strain>
        <tissue evidence="12">Leaf</tissue>
    </source>
</reference>